<evidence type="ECO:0000256" key="4">
    <source>
        <dbReference type="ARBA" id="ARBA00013346"/>
    </source>
</evidence>
<comment type="similarity">
    <text evidence="2">Belongs to the methyltransferase superfamily. L-isoaspartyl/D-aspartyl protein methyltransferase family.</text>
</comment>
<sequence>MTTPPATELSDVSELRHQLVERLRADSHIRTAAVERAFRAVPRHAFAPDVAVEAAYANDIIPTRHAPDGRVISSVSAPWLQVDVLEAARIRPGHRVLEISSGGYNAALMASGGDYAAMFTLQASGYQPSTATAEEAGW</sequence>
<evidence type="ECO:0000256" key="2">
    <source>
        <dbReference type="ARBA" id="ARBA00005369"/>
    </source>
</evidence>
<reference evidence="12 13" key="1">
    <citation type="submission" date="2019-05" db="EMBL/GenBank/DDBJ databases">
        <title>Streptomyces marianii sp. nov., a novel marine actinomycete from southern coast of India.</title>
        <authorList>
            <person name="Iniyan A.M."/>
            <person name="Wink J."/>
            <person name="Ramprasad E."/>
            <person name="Ramana C.V."/>
            <person name="Bunk B."/>
            <person name="Sproer C."/>
            <person name="Joseph F.-J.R.S."/>
            <person name="Vincent S.G.P."/>
        </authorList>
    </citation>
    <scope>NUCLEOTIDE SEQUENCE [LARGE SCALE GENOMIC DNA]</scope>
    <source>
        <strain evidence="12 13">ICN19</strain>
    </source>
</reference>
<evidence type="ECO:0000256" key="1">
    <source>
        <dbReference type="ARBA" id="ARBA00004496"/>
    </source>
</evidence>
<organism evidence="12 13">
    <name type="scientific">Streptomyces marianii</name>
    <dbReference type="NCBI Taxonomy" id="1817406"/>
    <lineage>
        <taxon>Bacteria</taxon>
        <taxon>Bacillati</taxon>
        <taxon>Actinomycetota</taxon>
        <taxon>Actinomycetes</taxon>
        <taxon>Kitasatosporales</taxon>
        <taxon>Streptomycetaceae</taxon>
        <taxon>Streptomyces</taxon>
    </lineage>
</organism>
<dbReference type="InterPro" id="IPR029063">
    <property type="entry name" value="SAM-dependent_MTases_sf"/>
</dbReference>
<dbReference type="Gene3D" id="3.40.50.150">
    <property type="entry name" value="Vaccinia Virus protein VP39"/>
    <property type="match status" value="1"/>
</dbReference>
<keyword evidence="5" id="KW-0963">Cytoplasm</keyword>
<dbReference type="RefSeq" id="WP_138051978.1">
    <property type="nucleotide sequence ID" value="NZ_VAWE01000001.1"/>
</dbReference>
<comment type="subcellular location">
    <subcellularLocation>
        <location evidence="1">Cytoplasm</location>
    </subcellularLocation>
</comment>
<keyword evidence="13" id="KW-1185">Reference proteome</keyword>
<evidence type="ECO:0000256" key="9">
    <source>
        <dbReference type="ARBA" id="ARBA00030757"/>
    </source>
</evidence>
<evidence type="ECO:0000256" key="10">
    <source>
        <dbReference type="ARBA" id="ARBA00031323"/>
    </source>
</evidence>
<dbReference type="PANTHER" id="PTHR11579">
    <property type="entry name" value="PROTEIN-L-ISOASPARTATE O-METHYLTRANSFERASE"/>
    <property type="match status" value="1"/>
</dbReference>
<keyword evidence="8" id="KW-0949">S-adenosyl-L-methionine</keyword>
<dbReference type="GO" id="GO:0005737">
    <property type="term" value="C:cytoplasm"/>
    <property type="evidence" value="ECO:0007669"/>
    <property type="project" value="UniProtKB-SubCell"/>
</dbReference>
<protein>
    <recommendedName>
        <fullName evidence="4">Protein-L-isoaspartate O-methyltransferase</fullName>
        <ecNumber evidence="3">2.1.1.77</ecNumber>
    </recommendedName>
    <alternativeName>
        <fullName evidence="11">L-isoaspartyl protein carboxyl methyltransferase</fullName>
    </alternativeName>
    <alternativeName>
        <fullName evidence="9">Protein L-isoaspartyl methyltransferase</fullName>
    </alternativeName>
    <alternativeName>
        <fullName evidence="10">Protein-beta-aspartate methyltransferase</fullName>
    </alternativeName>
</protein>
<dbReference type="InterPro" id="IPR000682">
    <property type="entry name" value="PCMT"/>
</dbReference>
<dbReference type="Proteomes" id="UP000305921">
    <property type="component" value="Unassembled WGS sequence"/>
</dbReference>
<dbReference type="EC" id="2.1.1.77" evidence="3"/>
<keyword evidence="7" id="KW-0808">Transferase</keyword>
<proteinExistence type="inferred from homology"/>
<evidence type="ECO:0000313" key="13">
    <source>
        <dbReference type="Proteomes" id="UP000305921"/>
    </source>
</evidence>
<dbReference type="Pfam" id="PF01135">
    <property type="entry name" value="PCMT"/>
    <property type="match status" value="1"/>
</dbReference>
<evidence type="ECO:0000256" key="11">
    <source>
        <dbReference type="ARBA" id="ARBA00031350"/>
    </source>
</evidence>
<name>A0A5R9E0L3_9ACTN</name>
<evidence type="ECO:0000256" key="3">
    <source>
        <dbReference type="ARBA" id="ARBA00011890"/>
    </source>
</evidence>
<accession>A0A5R9E0L3</accession>
<evidence type="ECO:0000313" key="12">
    <source>
        <dbReference type="EMBL" id="TLQ42565.1"/>
    </source>
</evidence>
<dbReference type="EMBL" id="VAWE01000001">
    <property type="protein sequence ID" value="TLQ42565.1"/>
    <property type="molecule type" value="Genomic_DNA"/>
</dbReference>
<dbReference type="GO" id="GO:0004719">
    <property type="term" value="F:protein-L-isoaspartate (D-aspartate) O-methyltransferase activity"/>
    <property type="evidence" value="ECO:0007669"/>
    <property type="project" value="UniProtKB-EC"/>
</dbReference>
<dbReference type="AlphaFoldDB" id="A0A5R9E0L3"/>
<evidence type="ECO:0000256" key="8">
    <source>
        <dbReference type="ARBA" id="ARBA00022691"/>
    </source>
</evidence>
<gene>
    <name evidence="12" type="ORF">FEF34_04615</name>
</gene>
<dbReference type="PANTHER" id="PTHR11579:SF0">
    <property type="entry name" value="PROTEIN-L-ISOASPARTATE(D-ASPARTATE) O-METHYLTRANSFERASE"/>
    <property type="match status" value="1"/>
</dbReference>
<keyword evidence="6" id="KW-0489">Methyltransferase</keyword>
<comment type="caution">
    <text evidence="12">The sequence shown here is derived from an EMBL/GenBank/DDBJ whole genome shotgun (WGS) entry which is preliminary data.</text>
</comment>
<dbReference type="OrthoDB" id="4035289at2"/>
<evidence type="ECO:0000256" key="5">
    <source>
        <dbReference type="ARBA" id="ARBA00022490"/>
    </source>
</evidence>
<dbReference type="GO" id="GO:0032259">
    <property type="term" value="P:methylation"/>
    <property type="evidence" value="ECO:0007669"/>
    <property type="project" value="UniProtKB-KW"/>
</dbReference>
<evidence type="ECO:0000256" key="7">
    <source>
        <dbReference type="ARBA" id="ARBA00022679"/>
    </source>
</evidence>
<evidence type="ECO:0000256" key="6">
    <source>
        <dbReference type="ARBA" id="ARBA00022603"/>
    </source>
</evidence>
<dbReference type="SUPFAM" id="SSF53335">
    <property type="entry name" value="S-adenosyl-L-methionine-dependent methyltransferases"/>
    <property type="match status" value="1"/>
</dbReference>